<dbReference type="SMART" id="SM00829">
    <property type="entry name" value="PKS_ER"/>
    <property type="match status" value="1"/>
</dbReference>
<name>A0ABQ6PS24_9BACT</name>
<dbReference type="PROSITE" id="PS01162">
    <property type="entry name" value="QOR_ZETA_CRYSTAL"/>
    <property type="match status" value="1"/>
</dbReference>
<accession>A0ABQ6PS24</accession>
<dbReference type="SUPFAM" id="SSF51735">
    <property type="entry name" value="NAD(P)-binding Rossmann-fold domains"/>
    <property type="match status" value="1"/>
</dbReference>
<keyword evidence="3" id="KW-1185">Reference proteome</keyword>
<dbReference type="InterPro" id="IPR002364">
    <property type="entry name" value="Quin_OxRdtase/zeta-crystal_CS"/>
</dbReference>
<dbReference type="Proteomes" id="UP001338309">
    <property type="component" value="Unassembled WGS sequence"/>
</dbReference>
<dbReference type="InterPro" id="IPR052733">
    <property type="entry name" value="Chloroplast_QOR"/>
</dbReference>
<dbReference type="InterPro" id="IPR036291">
    <property type="entry name" value="NAD(P)-bd_dom_sf"/>
</dbReference>
<dbReference type="CDD" id="cd08267">
    <property type="entry name" value="MDR1"/>
    <property type="match status" value="1"/>
</dbReference>
<dbReference type="PANTHER" id="PTHR44013:SF1">
    <property type="entry name" value="ZINC-TYPE ALCOHOL DEHYDROGENASE-LIKE PROTEIN C16A3.02C"/>
    <property type="match status" value="1"/>
</dbReference>
<evidence type="ECO:0000313" key="3">
    <source>
        <dbReference type="Proteomes" id="UP001338309"/>
    </source>
</evidence>
<dbReference type="InterPro" id="IPR020843">
    <property type="entry name" value="ER"/>
</dbReference>
<dbReference type="EMBL" id="BTPD01000012">
    <property type="protein sequence ID" value="GMQ30763.1"/>
    <property type="molecule type" value="Genomic_DNA"/>
</dbReference>
<evidence type="ECO:0000259" key="1">
    <source>
        <dbReference type="SMART" id="SM00829"/>
    </source>
</evidence>
<feature type="domain" description="Enoyl reductase (ER)" evidence="1">
    <location>
        <begin position="10"/>
        <end position="316"/>
    </location>
</feature>
<dbReference type="Gene3D" id="3.90.180.10">
    <property type="entry name" value="Medium-chain alcohol dehydrogenases, catalytic domain"/>
    <property type="match status" value="1"/>
</dbReference>
<dbReference type="Pfam" id="PF08240">
    <property type="entry name" value="ADH_N"/>
    <property type="match status" value="1"/>
</dbReference>
<dbReference type="RefSeq" id="WP_338225468.1">
    <property type="nucleotide sequence ID" value="NZ_BTPD01000012.1"/>
</dbReference>
<reference evidence="2 3" key="1">
    <citation type="submission" date="2023-08" db="EMBL/GenBank/DDBJ databases">
        <title>Draft genome sequence of Algoriphagus confluentis.</title>
        <authorList>
            <person name="Takatani N."/>
            <person name="Hosokawa M."/>
            <person name="Sawabe T."/>
        </authorList>
    </citation>
    <scope>NUCLEOTIDE SEQUENCE [LARGE SCALE GENOMIC DNA]</scope>
    <source>
        <strain evidence="2 3">NBRC 111222</strain>
    </source>
</reference>
<comment type="caution">
    <text evidence="2">The sequence shown here is derived from an EMBL/GenBank/DDBJ whole genome shotgun (WGS) entry which is preliminary data.</text>
</comment>
<dbReference type="Gene3D" id="3.40.50.720">
    <property type="entry name" value="NAD(P)-binding Rossmann-like Domain"/>
    <property type="match status" value="1"/>
</dbReference>
<gene>
    <name evidence="2" type="ORF">Aconfl_34060</name>
</gene>
<dbReference type="InterPro" id="IPR013154">
    <property type="entry name" value="ADH-like_N"/>
</dbReference>
<dbReference type="Pfam" id="PF13602">
    <property type="entry name" value="ADH_zinc_N_2"/>
    <property type="match status" value="1"/>
</dbReference>
<organism evidence="2 3">
    <name type="scientific">Algoriphagus confluentis</name>
    <dbReference type="NCBI Taxonomy" id="1697556"/>
    <lineage>
        <taxon>Bacteria</taxon>
        <taxon>Pseudomonadati</taxon>
        <taxon>Bacteroidota</taxon>
        <taxon>Cytophagia</taxon>
        <taxon>Cytophagales</taxon>
        <taxon>Cyclobacteriaceae</taxon>
        <taxon>Algoriphagus</taxon>
    </lineage>
</organism>
<sequence length="318" mass="34096">MKAIIYQKYGSPENLTLQEVNRPEPKADEVLVKVLAASLNQADGYMLSGTPFPLRFSAGLFRPKNQILGADISGVIERVGKEVKQFQVGDEVFGDLSGSGFGGFAEYAVAKETTVAKKPKSLTFEEAAAMPMASVTALQGLRDLGQIKKGDEVLINGASGGVGSFAVQIAKAFGANVTAVCSRRNVELAKSLGADEVIDYAVRDFTKEGKKFDLILDGPVNHALNQIEAVLKDGGRYVAFGFSMATLLLGPWKSFRTGKKFANLIAKVKQADLESVATLADKGKISPYIQQNFMLDEVPQAMNLLKNGKISGKLSIII</sequence>
<dbReference type="SUPFAM" id="SSF50129">
    <property type="entry name" value="GroES-like"/>
    <property type="match status" value="1"/>
</dbReference>
<protein>
    <submittedName>
        <fullName evidence="2">NAD(P)-dependent alcohol dehydrogenase</fullName>
    </submittedName>
</protein>
<evidence type="ECO:0000313" key="2">
    <source>
        <dbReference type="EMBL" id="GMQ30763.1"/>
    </source>
</evidence>
<dbReference type="InterPro" id="IPR011032">
    <property type="entry name" value="GroES-like_sf"/>
</dbReference>
<proteinExistence type="predicted"/>
<dbReference type="PANTHER" id="PTHR44013">
    <property type="entry name" value="ZINC-TYPE ALCOHOL DEHYDROGENASE-LIKE PROTEIN C16A3.02C"/>
    <property type="match status" value="1"/>
</dbReference>